<dbReference type="SMART" id="SM00674">
    <property type="entry name" value="CENPB"/>
    <property type="match status" value="1"/>
</dbReference>
<dbReference type="SUPFAM" id="SSF46689">
    <property type="entry name" value="Homeodomain-like"/>
    <property type="match status" value="2"/>
</dbReference>
<feature type="region of interest" description="Disordered" evidence="2">
    <location>
        <begin position="74"/>
        <end position="107"/>
    </location>
</feature>
<keyword evidence="5" id="KW-1185">Reference proteome</keyword>
<dbReference type="InterPro" id="IPR006600">
    <property type="entry name" value="HTH_CenpB_DNA-bd_dom"/>
</dbReference>
<proteinExistence type="predicted"/>
<accession>A0AA39GMS5</accession>
<feature type="compositionally biased region" description="Basic and acidic residues" evidence="2">
    <location>
        <begin position="94"/>
        <end position="103"/>
    </location>
</feature>
<dbReference type="Pfam" id="PF18107">
    <property type="entry name" value="HTH_ABP1_N"/>
    <property type="match status" value="1"/>
</dbReference>
<evidence type="ECO:0000259" key="3">
    <source>
        <dbReference type="PROSITE" id="PS51253"/>
    </source>
</evidence>
<name>A0AA39GMS5_SARSR</name>
<dbReference type="PROSITE" id="PS51253">
    <property type="entry name" value="HTH_CENPB"/>
    <property type="match status" value="1"/>
</dbReference>
<protein>
    <recommendedName>
        <fullName evidence="3">HTH CENPB-type domain-containing protein</fullName>
    </recommendedName>
</protein>
<dbReference type="Gene3D" id="1.10.10.60">
    <property type="entry name" value="Homeodomain-like"/>
    <property type="match status" value="2"/>
</dbReference>
<gene>
    <name evidence="4" type="ORF">NLU13_3078</name>
</gene>
<sequence>MPSGRHCVRGSWMDQSTDQALVTSPIWASRRRRRPPEKRHADASTWWIETYGYHLNSSTVSDILGPKYASLDEHDGSGRGGNADNININNNHAENSKTRDGRKRERRAKWQGLEEELYKWVRGYEAREGSEASGGTLRDRATELWHQMPCYSSMPCPTWSQGWLARFRARYDIHQPGRRSVRGDGEERGPRGRSDSSNSGRTTSCGGLLPCVHGLRTSSHDDGNDSSYAIDYRNTDYDDTSCNYASYGGVTSPDHASGIDNTDTTCFGGHVDWLGDVDWSGVASYGDPVLYPVDMGETLLYAHPAGPSFLTTHSQRTSGAGDGIQSSHAAPDRYSEVKVRVLASVSLQAAL</sequence>
<evidence type="ECO:0000313" key="5">
    <source>
        <dbReference type="Proteomes" id="UP001175261"/>
    </source>
</evidence>
<comment type="caution">
    <text evidence="4">The sequence shown here is derived from an EMBL/GenBank/DDBJ whole genome shotgun (WGS) entry which is preliminary data.</text>
</comment>
<dbReference type="Proteomes" id="UP001175261">
    <property type="component" value="Unassembled WGS sequence"/>
</dbReference>
<organism evidence="4 5">
    <name type="scientific">Sarocladium strictum</name>
    <name type="common">Black bundle disease fungus</name>
    <name type="synonym">Acremonium strictum</name>
    <dbReference type="NCBI Taxonomy" id="5046"/>
    <lineage>
        <taxon>Eukaryota</taxon>
        <taxon>Fungi</taxon>
        <taxon>Dikarya</taxon>
        <taxon>Ascomycota</taxon>
        <taxon>Pezizomycotina</taxon>
        <taxon>Sordariomycetes</taxon>
        <taxon>Hypocreomycetidae</taxon>
        <taxon>Hypocreales</taxon>
        <taxon>Sarocladiaceae</taxon>
        <taxon>Sarocladium</taxon>
    </lineage>
</organism>
<dbReference type="GO" id="GO:0003677">
    <property type="term" value="F:DNA binding"/>
    <property type="evidence" value="ECO:0007669"/>
    <property type="project" value="UniProtKB-KW"/>
</dbReference>
<evidence type="ECO:0000256" key="1">
    <source>
        <dbReference type="ARBA" id="ARBA00023125"/>
    </source>
</evidence>
<feature type="region of interest" description="Disordered" evidence="2">
    <location>
        <begin position="176"/>
        <end position="204"/>
    </location>
</feature>
<dbReference type="Pfam" id="PF03221">
    <property type="entry name" value="HTH_Tnp_Tc5"/>
    <property type="match status" value="1"/>
</dbReference>
<dbReference type="EMBL" id="JAPDFR010000002">
    <property type="protein sequence ID" value="KAK0389503.1"/>
    <property type="molecule type" value="Genomic_DNA"/>
</dbReference>
<dbReference type="AlphaFoldDB" id="A0AA39GMS5"/>
<keyword evidence="1" id="KW-0238">DNA-binding</keyword>
<reference evidence="4" key="1">
    <citation type="submission" date="2022-10" db="EMBL/GenBank/DDBJ databases">
        <title>Determination and structural analysis of whole genome sequence of Sarocladium strictum F4-1.</title>
        <authorList>
            <person name="Hu L."/>
            <person name="Jiang Y."/>
        </authorList>
    </citation>
    <scope>NUCLEOTIDE SEQUENCE</scope>
    <source>
        <strain evidence="4">F4-1</strain>
    </source>
</reference>
<dbReference type="InterPro" id="IPR041188">
    <property type="entry name" value="HTH_ABP1_N"/>
</dbReference>
<feature type="compositionally biased region" description="Low complexity" evidence="2">
    <location>
        <begin position="82"/>
        <end position="93"/>
    </location>
</feature>
<dbReference type="InterPro" id="IPR009057">
    <property type="entry name" value="Homeodomain-like_sf"/>
</dbReference>
<feature type="compositionally biased region" description="Basic and acidic residues" evidence="2">
    <location>
        <begin position="176"/>
        <end position="194"/>
    </location>
</feature>
<evidence type="ECO:0000313" key="4">
    <source>
        <dbReference type="EMBL" id="KAK0389503.1"/>
    </source>
</evidence>
<feature type="domain" description="HTH CENPB-type" evidence="3">
    <location>
        <begin position="101"/>
        <end position="177"/>
    </location>
</feature>
<evidence type="ECO:0000256" key="2">
    <source>
        <dbReference type="SAM" id="MobiDB-lite"/>
    </source>
</evidence>